<keyword evidence="12" id="KW-0479">Metal-binding</keyword>
<evidence type="ECO:0000256" key="20">
    <source>
        <dbReference type="ARBA" id="ARBA00032190"/>
    </source>
</evidence>
<dbReference type="Gene3D" id="1.20.210.10">
    <property type="entry name" value="Cytochrome c oxidase-like, subunit I domain"/>
    <property type="match status" value="1"/>
</dbReference>
<evidence type="ECO:0000256" key="16">
    <source>
        <dbReference type="ARBA" id="ARBA00023008"/>
    </source>
</evidence>
<sequence>MSSETATQPASMLFGRLSWDSLVILHDPIVGGAFLATLVAGIALLAVITRQRLWGWLWTEWFTSIDHKKIGIMYIVLGLVMLLRGFADALMMRLQQAMAFGDNLGYLPPHHYDQIFTAHGVIMIFFVAMPLVTGLMNYLVPLQIGARDVAFPFLNNFSFWMTTSGAALMMASLFLGEFAATGWLAMPPLSGIAFSPGVGVDYYIWSLQIAGIGTLLSGVNLLVTIVKMRAPGMGLMKMPVFTWTALCTNVLIVVSFPVLTAVLALLTLDRYAGTNFFTADLGGNAMMYVNLIWIWGHPEVYILILPLFGVFSEIVSTYSRKRLFGYSSMVYATVCITVLAYLVWLHHFFTMGSGASVNSFFGITTMIISIPTGAKIFNWLFTMYRGRIRFEVPMLWTIGFMVTFVVGGMTGVLLAVPPADFVLHNSLFLVAHFHNVIIGGVVFGLFAAMTHWFPKAFGFRLDDRWGKVSFWFWFTGYWFAFTPLYVLGLMGVTRRMSHFDDPSLQIWFQIAAFGAVLIAIGIAAFLYCIYTSYRRREELRDLTGDPWDGRTLEWSTSSPPPAYNFAFTPVVHDNDAWWDMKRRGFTRPTGGFIPVHMPRNTAAGVVLSVLSTVCGFALVWHVWWLAGASLLAVIAYTIAHTFDYDRDYHIPAADIAATEAARTRQLELAHG</sequence>
<keyword evidence="14 26" id="KW-1133">Transmembrane helix</keyword>
<keyword evidence="10 25" id="KW-0679">Respiratory chain</keyword>
<evidence type="ECO:0000256" key="19">
    <source>
        <dbReference type="ARBA" id="ARBA00031883"/>
    </source>
</evidence>
<evidence type="ECO:0000256" key="2">
    <source>
        <dbReference type="ARBA" id="ARBA00001973"/>
    </source>
</evidence>
<keyword evidence="29" id="KW-1185">Reference proteome</keyword>
<feature type="transmembrane region" description="Helical" evidence="26">
    <location>
        <begin position="393"/>
        <end position="415"/>
    </location>
</feature>
<dbReference type="Pfam" id="PF00115">
    <property type="entry name" value="COX1"/>
    <property type="match status" value="1"/>
</dbReference>
<feature type="transmembrane region" description="Helical" evidence="26">
    <location>
        <begin position="602"/>
        <end position="623"/>
    </location>
</feature>
<evidence type="ECO:0000256" key="26">
    <source>
        <dbReference type="SAM" id="Phobius"/>
    </source>
</evidence>
<name>A0A918SX33_9GAMM</name>
<comment type="subunit">
    <text evidence="23">The cytochrome bo(3) ubiquinol oxidase complex is a heterooctamer of two A chains, two B chains, two C chains and two D chains.</text>
</comment>
<dbReference type="RefSeq" id="WP_229792299.1">
    <property type="nucleotide sequence ID" value="NZ_BMYD01000001.1"/>
</dbReference>
<reference evidence="28" key="2">
    <citation type="submission" date="2020-09" db="EMBL/GenBank/DDBJ databases">
        <authorList>
            <person name="Sun Q."/>
            <person name="Kim S."/>
        </authorList>
    </citation>
    <scope>NUCLEOTIDE SEQUENCE</scope>
    <source>
        <strain evidence="28">KCTC 23077</strain>
    </source>
</reference>
<evidence type="ECO:0000256" key="10">
    <source>
        <dbReference type="ARBA" id="ARBA00022660"/>
    </source>
</evidence>
<comment type="catalytic activity">
    <reaction evidence="24">
        <text>2 a ubiquinol + O2 + n H(+)(in) = 2 a ubiquinone + 2 H2O + n H(+)(out)</text>
        <dbReference type="Rhea" id="RHEA:30251"/>
        <dbReference type="Rhea" id="RHEA-COMP:9565"/>
        <dbReference type="Rhea" id="RHEA-COMP:9566"/>
        <dbReference type="ChEBI" id="CHEBI:15377"/>
        <dbReference type="ChEBI" id="CHEBI:15378"/>
        <dbReference type="ChEBI" id="CHEBI:15379"/>
        <dbReference type="ChEBI" id="CHEBI:16389"/>
        <dbReference type="ChEBI" id="CHEBI:17976"/>
        <dbReference type="EC" id="7.1.1.3"/>
    </reaction>
</comment>
<keyword evidence="15" id="KW-0408">Iron</keyword>
<evidence type="ECO:0000313" key="29">
    <source>
        <dbReference type="Proteomes" id="UP000646426"/>
    </source>
</evidence>
<evidence type="ECO:0000256" key="22">
    <source>
        <dbReference type="ARBA" id="ARBA00034455"/>
    </source>
</evidence>
<evidence type="ECO:0000256" key="14">
    <source>
        <dbReference type="ARBA" id="ARBA00022989"/>
    </source>
</evidence>
<feature type="transmembrane region" description="Helical" evidence="26">
    <location>
        <begin position="240"/>
        <end position="268"/>
    </location>
</feature>
<dbReference type="GO" id="GO:0046872">
    <property type="term" value="F:metal ion binding"/>
    <property type="evidence" value="ECO:0007669"/>
    <property type="project" value="UniProtKB-KW"/>
</dbReference>
<dbReference type="SUPFAM" id="SSF81442">
    <property type="entry name" value="Cytochrome c oxidase subunit I-like"/>
    <property type="match status" value="1"/>
</dbReference>
<evidence type="ECO:0000256" key="11">
    <source>
        <dbReference type="ARBA" id="ARBA00022692"/>
    </source>
</evidence>
<dbReference type="PROSITE" id="PS00077">
    <property type="entry name" value="COX1_CUB"/>
    <property type="match status" value="1"/>
</dbReference>
<dbReference type="GO" id="GO:0016682">
    <property type="term" value="F:oxidoreductase activity, acting on diphenols and related substances as donors, oxygen as acceptor"/>
    <property type="evidence" value="ECO:0007669"/>
    <property type="project" value="InterPro"/>
</dbReference>
<dbReference type="InterPro" id="IPR014207">
    <property type="entry name" value="Cyt_c_ubiqinol_oxidase_su1"/>
</dbReference>
<protein>
    <recommendedName>
        <fullName evidence="6">Cytochrome bo(3) ubiquinol oxidase subunit 1</fullName>
        <ecNumber evidence="5">7.1.1.3</ecNumber>
    </recommendedName>
    <alternativeName>
        <fullName evidence="20">Cytochrome o ubiquinol oxidase subunit 1</fullName>
    </alternativeName>
    <alternativeName>
        <fullName evidence="18">Oxidase bo(3) subunit 1</fullName>
    </alternativeName>
    <alternativeName>
        <fullName evidence="21">Ubiquinol oxidase polypeptide I</fullName>
    </alternativeName>
    <alternativeName>
        <fullName evidence="19">Ubiquinol oxidase subunit 1</fullName>
    </alternativeName>
</protein>
<keyword evidence="17 26" id="KW-0472">Membrane</keyword>
<keyword evidence="16" id="KW-0186">Copper</keyword>
<evidence type="ECO:0000256" key="5">
    <source>
        <dbReference type="ARBA" id="ARBA00012941"/>
    </source>
</evidence>
<dbReference type="GO" id="GO:0005886">
    <property type="term" value="C:plasma membrane"/>
    <property type="evidence" value="ECO:0007669"/>
    <property type="project" value="UniProtKB-SubCell"/>
</dbReference>
<comment type="cofactor">
    <cofactor evidence="22">
        <name>Fe(II)-heme o</name>
        <dbReference type="ChEBI" id="CHEBI:60530"/>
    </cofactor>
</comment>
<evidence type="ECO:0000256" key="7">
    <source>
        <dbReference type="ARBA" id="ARBA00022448"/>
    </source>
</evidence>
<comment type="caution">
    <text evidence="28">The sequence shown here is derived from an EMBL/GenBank/DDBJ whole genome shotgun (WGS) entry which is preliminary data.</text>
</comment>
<dbReference type="GO" id="GO:0015990">
    <property type="term" value="P:electron transport coupled proton transport"/>
    <property type="evidence" value="ECO:0007669"/>
    <property type="project" value="TreeGrafter"/>
</dbReference>
<feature type="transmembrane region" description="Helical" evidence="26">
    <location>
        <begin position="205"/>
        <end position="228"/>
    </location>
</feature>
<gene>
    <name evidence="28" type="primary">qoxB</name>
    <name evidence="28" type="ORF">GCM10007067_07440</name>
</gene>
<dbReference type="GO" id="GO:0020037">
    <property type="term" value="F:heme binding"/>
    <property type="evidence" value="ECO:0007669"/>
    <property type="project" value="InterPro"/>
</dbReference>
<dbReference type="PRINTS" id="PR01165">
    <property type="entry name" value="CYCOXIDASEI"/>
</dbReference>
<dbReference type="GO" id="GO:0009060">
    <property type="term" value="P:aerobic respiration"/>
    <property type="evidence" value="ECO:0007669"/>
    <property type="project" value="InterPro"/>
</dbReference>
<comment type="cofactor">
    <cofactor evidence="1">
        <name>heme b</name>
        <dbReference type="ChEBI" id="CHEBI:60344"/>
    </cofactor>
</comment>
<dbReference type="GO" id="GO:0009486">
    <property type="term" value="F:cytochrome bo3 ubiquinol oxidase activity"/>
    <property type="evidence" value="ECO:0007669"/>
    <property type="project" value="UniProtKB-EC"/>
</dbReference>
<feature type="transmembrane region" description="Helical" evidence="26">
    <location>
        <begin position="288"/>
        <end position="311"/>
    </location>
</feature>
<dbReference type="EC" id="7.1.1.3" evidence="5"/>
<evidence type="ECO:0000256" key="8">
    <source>
        <dbReference type="ARBA" id="ARBA00022475"/>
    </source>
</evidence>
<keyword evidence="7 25" id="KW-0813">Transport</keyword>
<dbReference type="InterPro" id="IPR036927">
    <property type="entry name" value="Cyt_c_oxase-like_su1_sf"/>
</dbReference>
<dbReference type="PANTHER" id="PTHR10422">
    <property type="entry name" value="CYTOCHROME C OXIDASE SUBUNIT 1"/>
    <property type="match status" value="1"/>
</dbReference>
<evidence type="ECO:0000256" key="6">
    <source>
        <dbReference type="ARBA" id="ARBA00014691"/>
    </source>
</evidence>
<evidence type="ECO:0000256" key="4">
    <source>
        <dbReference type="ARBA" id="ARBA00009578"/>
    </source>
</evidence>
<feature type="domain" description="Cytochrome oxidase subunit I profile" evidence="27">
    <location>
        <begin position="52"/>
        <end position="572"/>
    </location>
</feature>
<evidence type="ECO:0000256" key="18">
    <source>
        <dbReference type="ARBA" id="ARBA00030075"/>
    </source>
</evidence>
<reference evidence="28" key="1">
    <citation type="journal article" date="2014" name="Int. J. Syst. Evol. Microbiol.">
        <title>Complete genome sequence of Corynebacterium casei LMG S-19264T (=DSM 44701T), isolated from a smear-ripened cheese.</title>
        <authorList>
            <consortium name="US DOE Joint Genome Institute (JGI-PGF)"/>
            <person name="Walter F."/>
            <person name="Albersmeier A."/>
            <person name="Kalinowski J."/>
            <person name="Ruckert C."/>
        </authorList>
    </citation>
    <scope>NUCLEOTIDE SEQUENCE</scope>
    <source>
        <strain evidence="28">KCTC 23077</strain>
    </source>
</reference>
<feature type="transmembrane region" description="Helical" evidence="26">
    <location>
        <begin position="323"/>
        <end position="345"/>
    </location>
</feature>
<dbReference type="NCBIfam" id="TIGR02843">
    <property type="entry name" value="CyoB"/>
    <property type="match status" value="1"/>
</dbReference>
<dbReference type="PROSITE" id="PS50855">
    <property type="entry name" value="COX1"/>
    <property type="match status" value="1"/>
</dbReference>
<keyword evidence="9 25" id="KW-0349">Heme</keyword>
<comment type="subcellular location">
    <subcellularLocation>
        <location evidence="3">Cell membrane</location>
        <topology evidence="3">Multi-pass membrane protein</topology>
    </subcellularLocation>
</comment>
<evidence type="ECO:0000256" key="21">
    <source>
        <dbReference type="ARBA" id="ARBA00032435"/>
    </source>
</evidence>
<dbReference type="Proteomes" id="UP000646426">
    <property type="component" value="Unassembled WGS sequence"/>
</dbReference>
<feature type="transmembrane region" description="Helical" evidence="26">
    <location>
        <begin position="159"/>
        <end position="185"/>
    </location>
</feature>
<evidence type="ECO:0000256" key="13">
    <source>
        <dbReference type="ARBA" id="ARBA00022982"/>
    </source>
</evidence>
<evidence type="ECO:0000256" key="1">
    <source>
        <dbReference type="ARBA" id="ARBA00001970"/>
    </source>
</evidence>
<feature type="transmembrane region" description="Helical" evidence="26">
    <location>
        <begin position="29"/>
        <end position="49"/>
    </location>
</feature>
<evidence type="ECO:0000313" key="28">
    <source>
        <dbReference type="EMBL" id="GHA73285.1"/>
    </source>
</evidence>
<feature type="transmembrane region" description="Helical" evidence="26">
    <location>
        <begin position="427"/>
        <end position="448"/>
    </location>
</feature>
<dbReference type="AlphaFoldDB" id="A0A918SX33"/>
<evidence type="ECO:0000256" key="17">
    <source>
        <dbReference type="ARBA" id="ARBA00023136"/>
    </source>
</evidence>
<dbReference type="GO" id="GO:0004129">
    <property type="term" value="F:cytochrome-c oxidase activity"/>
    <property type="evidence" value="ECO:0007669"/>
    <property type="project" value="InterPro"/>
</dbReference>
<keyword evidence="13 25" id="KW-0249">Electron transport</keyword>
<evidence type="ECO:0000256" key="24">
    <source>
        <dbReference type="ARBA" id="ARBA00048190"/>
    </source>
</evidence>
<accession>A0A918SX33</accession>
<evidence type="ECO:0000256" key="25">
    <source>
        <dbReference type="RuleBase" id="RU000370"/>
    </source>
</evidence>
<evidence type="ECO:0000256" key="12">
    <source>
        <dbReference type="ARBA" id="ARBA00022723"/>
    </source>
</evidence>
<feature type="transmembrane region" description="Helical" evidence="26">
    <location>
        <begin position="506"/>
        <end position="530"/>
    </location>
</feature>
<evidence type="ECO:0000256" key="9">
    <source>
        <dbReference type="ARBA" id="ARBA00022617"/>
    </source>
</evidence>
<dbReference type="CDD" id="cd01662">
    <property type="entry name" value="Ubiquinol_Oxidase_I"/>
    <property type="match status" value="1"/>
</dbReference>
<keyword evidence="8" id="KW-1003">Cell membrane</keyword>
<dbReference type="EMBL" id="BMYD01000001">
    <property type="protein sequence ID" value="GHA73285.1"/>
    <property type="molecule type" value="Genomic_DNA"/>
</dbReference>
<comment type="cofactor">
    <cofactor evidence="2">
        <name>Cu(2+)</name>
        <dbReference type="ChEBI" id="CHEBI:29036"/>
    </cofactor>
</comment>
<evidence type="ECO:0000259" key="27">
    <source>
        <dbReference type="PROSITE" id="PS50855"/>
    </source>
</evidence>
<keyword evidence="11 25" id="KW-0812">Transmembrane</keyword>
<comment type="similarity">
    <text evidence="4 25">Belongs to the heme-copper respiratory oxidase family.</text>
</comment>
<evidence type="ECO:0000256" key="23">
    <source>
        <dbReference type="ARBA" id="ARBA00034513"/>
    </source>
</evidence>
<dbReference type="GO" id="GO:0022904">
    <property type="term" value="P:respiratory electron transport chain"/>
    <property type="evidence" value="ECO:0007669"/>
    <property type="project" value="TreeGrafter"/>
</dbReference>
<dbReference type="InterPro" id="IPR023616">
    <property type="entry name" value="Cyt_c_oxase-like_su1_dom"/>
</dbReference>
<evidence type="ECO:0000256" key="3">
    <source>
        <dbReference type="ARBA" id="ARBA00004651"/>
    </source>
</evidence>
<proteinExistence type="inferred from homology"/>
<feature type="transmembrane region" description="Helical" evidence="26">
    <location>
        <begin position="114"/>
        <end position="139"/>
    </location>
</feature>
<organism evidence="28 29">
    <name type="scientific">Cognatilysobacter bugurensis</name>
    <dbReference type="NCBI Taxonomy" id="543356"/>
    <lineage>
        <taxon>Bacteria</taxon>
        <taxon>Pseudomonadati</taxon>
        <taxon>Pseudomonadota</taxon>
        <taxon>Gammaproteobacteria</taxon>
        <taxon>Lysobacterales</taxon>
        <taxon>Lysobacteraceae</taxon>
        <taxon>Cognatilysobacter</taxon>
    </lineage>
</organism>
<feature type="transmembrane region" description="Helical" evidence="26">
    <location>
        <begin position="70"/>
        <end position="94"/>
    </location>
</feature>
<evidence type="ECO:0000256" key="15">
    <source>
        <dbReference type="ARBA" id="ARBA00023004"/>
    </source>
</evidence>
<dbReference type="PANTHER" id="PTHR10422:SF35">
    <property type="entry name" value="CYTOCHROME BO(3) UBIQUINOL OXIDASE SUBUNIT 1"/>
    <property type="match status" value="1"/>
</dbReference>
<dbReference type="InterPro" id="IPR023615">
    <property type="entry name" value="Cyt_c_Oxase_su1_BS"/>
</dbReference>
<dbReference type="FunFam" id="1.20.210.10:FF:000002">
    <property type="entry name" value="Cytochrome o ubiquinol oxidase, subunit I"/>
    <property type="match status" value="1"/>
</dbReference>
<dbReference type="InterPro" id="IPR000883">
    <property type="entry name" value="Cyt_C_Oxase_1"/>
</dbReference>
<feature type="transmembrane region" description="Helical" evidence="26">
    <location>
        <begin position="357"/>
        <end position="381"/>
    </location>
</feature>
<feature type="transmembrane region" description="Helical" evidence="26">
    <location>
        <begin position="468"/>
        <end position="486"/>
    </location>
</feature>